<sequence length="235" mass="25853">MTRPVLQITAHGARVRMRDTGGKISRCMRRGVPYERPLLEHIYQQRFTGVAVDAGANIGNHTLWFSQVCGLDVVAFEPLHHELLAEHVRMNRAQKRVRIETVALGDHTSTATHVGKGRLDPDASAEPSAEPDVAAGQWIGSGANLPVRTLDSYQLPDVDVIKADIEGMEAMMLAGARATIRRHRPVVFAEEWGRPEHEAIASVLHPLGYALTRRFSGKGSRTPVGRWDYTAGGAR</sequence>
<keyword evidence="4" id="KW-1185">Reference proteome</keyword>
<dbReference type="SUPFAM" id="SSF53335">
    <property type="entry name" value="S-adenosyl-L-methionine-dependent methyltransferases"/>
    <property type="match status" value="1"/>
</dbReference>
<proteinExistence type="predicted"/>
<dbReference type="AlphaFoldDB" id="A0A4P6Q7L0"/>
<evidence type="ECO:0000256" key="1">
    <source>
        <dbReference type="SAM" id="MobiDB-lite"/>
    </source>
</evidence>
<feature type="region of interest" description="Disordered" evidence="1">
    <location>
        <begin position="110"/>
        <end position="131"/>
    </location>
</feature>
<reference evidence="3 4" key="1">
    <citation type="submission" date="2019-02" db="EMBL/GenBank/DDBJ databases">
        <authorList>
            <person name="Khodamoradi S."/>
            <person name="Hahnke R.L."/>
            <person name="Kaempfer P."/>
            <person name="Schumann P."/>
            <person name="Rohde M."/>
            <person name="Steinert M."/>
            <person name="Luzhetskyy A."/>
            <person name="Wink J."/>
            <person name="Ruckert C."/>
        </authorList>
    </citation>
    <scope>NUCLEOTIDE SEQUENCE [LARGE SCALE GENOMIC DNA]</scope>
    <source>
        <strain evidence="3 4">M2</strain>
        <plasmid evidence="4">phim2</plasmid>
    </source>
</reference>
<protein>
    <recommendedName>
        <fullName evidence="2">Methyltransferase FkbM domain-containing protein</fullName>
    </recommendedName>
</protein>
<evidence type="ECO:0000313" key="4">
    <source>
        <dbReference type="Proteomes" id="UP000292235"/>
    </source>
</evidence>
<dbReference type="Gene3D" id="3.40.50.150">
    <property type="entry name" value="Vaccinia Virus protein VP39"/>
    <property type="match status" value="1"/>
</dbReference>
<gene>
    <name evidence="3" type="ORF">EKD16_25225</name>
</gene>
<dbReference type="RefSeq" id="WP_131102952.1">
    <property type="nucleotide sequence ID" value="NZ_CP036456.1"/>
</dbReference>
<accession>A0A4P6Q7L0</accession>
<feature type="domain" description="Methyltransferase FkbM" evidence="2">
    <location>
        <begin position="53"/>
        <end position="209"/>
    </location>
</feature>
<dbReference type="PANTHER" id="PTHR34203">
    <property type="entry name" value="METHYLTRANSFERASE, FKBM FAMILY PROTEIN"/>
    <property type="match status" value="1"/>
</dbReference>
<dbReference type="PANTHER" id="PTHR34203:SF15">
    <property type="entry name" value="SLL1173 PROTEIN"/>
    <property type="match status" value="1"/>
</dbReference>
<dbReference type="Pfam" id="PF05050">
    <property type="entry name" value="Methyltransf_21"/>
    <property type="match status" value="1"/>
</dbReference>
<geneLocation type="plasmid" evidence="4">
    <name>phim2</name>
</geneLocation>
<dbReference type="Proteomes" id="UP000292235">
    <property type="component" value="Plasmid phiM2"/>
</dbReference>
<dbReference type="InterPro" id="IPR006342">
    <property type="entry name" value="FkbM_mtfrase"/>
</dbReference>
<dbReference type="EMBL" id="CP036456">
    <property type="protein sequence ID" value="QBI56786.1"/>
    <property type="molecule type" value="Genomic_DNA"/>
</dbReference>
<dbReference type="InterPro" id="IPR029063">
    <property type="entry name" value="SAM-dependent_MTases_sf"/>
</dbReference>
<evidence type="ECO:0000313" key="3">
    <source>
        <dbReference type="EMBL" id="QBI56786.1"/>
    </source>
</evidence>
<dbReference type="OrthoDB" id="4703964at2"/>
<dbReference type="NCBIfam" id="TIGR01444">
    <property type="entry name" value="fkbM_fam"/>
    <property type="match status" value="1"/>
</dbReference>
<keyword evidence="3" id="KW-0614">Plasmid</keyword>
<dbReference type="KEGG" id="strr:EKD16_25225"/>
<dbReference type="InterPro" id="IPR052514">
    <property type="entry name" value="SAM-dependent_MTase"/>
</dbReference>
<organism evidence="3 4">
    <name type="scientific">Streptomonospora litoralis</name>
    <dbReference type="NCBI Taxonomy" id="2498135"/>
    <lineage>
        <taxon>Bacteria</taxon>
        <taxon>Bacillati</taxon>
        <taxon>Actinomycetota</taxon>
        <taxon>Actinomycetes</taxon>
        <taxon>Streptosporangiales</taxon>
        <taxon>Nocardiopsidaceae</taxon>
        <taxon>Streptomonospora</taxon>
    </lineage>
</organism>
<name>A0A4P6Q7L0_9ACTN</name>
<evidence type="ECO:0000259" key="2">
    <source>
        <dbReference type="Pfam" id="PF05050"/>
    </source>
</evidence>